<dbReference type="OrthoDB" id="2248459at2759"/>
<reference evidence="1 2" key="1">
    <citation type="journal article" date="2015" name="Environ. Microbiol.">
        <title>Metagenome sequence of Elaphomyces granulatus from sporocarp tissue reveals Ascomycota ectomycorrhizal fingerprints of genome expansion and a Proteobacteria-rich microbiome.</title>
        <authorList>
            <person name="Quandt C.A."/>
            <person name="Kohler A."/>
            <person name="Hesse C.N."/>
            <person name="Sharpton T.J."/>
            <person name="Martin F."/>
            <person name="Spatafora J.W."/>
        </authorList>
    </citation>
    <scope>NUCLEOTIDE SEQUENCE [LARGE SCALE GENOMIC DNA]</scope>
    <source>
        <strain evidence="1 2">OSC145934</strain>
    </source>
</reference>
<dbReference type="EMBL" id="NPHW01003825">
    <property type="protein sequence ID" value="OXV08919.1"/>
    <property type="molecule type" value="Genomic_DNA"/>
</dbReference>
<proteinExistence type="predicted"/>
<evidence type="ECO:0000313" key="1">
    <source>
        <dbReference type="EMBL" id="OXV08919.1"/>
    </source>
</evidence>
<evidence type="ECO:0000313" key="2">
    <source>
        <dbReference type="Proteomes" id="UP000243515"/>
    </source>
</evidence>
<organism evidence="1 2">
    <name type="scientific">Elaphomyces granulatus</name>
    <dbReference type="NCBI Taxonomy" id="519963"/>
    <lineage>
        <taxon>Eukaryota</taxon>
        <taxon>Fungi</taxon>
        <taxon>Dikarya</taxon>
        <taxon>Ascomycota</taxon>
        <taxon>Pezizomycotina</taxon>
        <taxon>Eurotiomycetes</taxon>
        <taxon>Eurotiomycetidae</taxon>
        <taxon>Eurotiales</taxon>
        <taxon>Elaphomycetaceae</taxon>
        <taxon>Elaphomyces</taxon>
    </lineage>
</organism>
<dbReference type="Proteomes" id="UP000243515">
    <property type="component" value="Unassembled WGS sequence"/>
</dbReference>
<keyword evidence="2" id="KW-1185">Reference proteome</keyword>
<comment type="caution">
    <text evidence="1">The sequence shown here is derived from an EMBL/GenBank/DDBJ whole genome shotgun (WGS) entry which is preliminary data.</text>
</comment>
<protein>
    <submittedName>
        <fullName evidence="1">Uncharacterized protein</fullName>
    </submittedName>
</protein>
<gene>
    <name evidence="1" type="ORF">Egran_03318</name>
</gene>
<name>A0A232LXN6_9EURO</name>
<sequence>MALCFYFVLKERDARYVYDVSTNPWTVKKDWRAHNGLVCGILLDPSSVWTLDRLQVASLGTDNFIRPWDGMLEDWLGMSSIAVSVKYGQQS</sequence>
<accession>A0A232LXN6</accession>
<dbReference type="AlphaFoldDB" id="A0A232LXN6"/>